<organism evidence="2 3">
    <name type="scientific">Noviherbaspirillum pedocola</name>
    <dbReference type="NCBI Taxonomy" id="2801341"/>
    <lineage>
        <taxon>Bacteria</taxon>
        <taxon>Pseudomonadati</taxon>
        <taxon>Pseudomonadota</taxon>
        <taxon>Betaproteobacteria</taxon>
        <taxon>Burkholderiales</taxon>
        <taxon>Oxalobacteraceae</taxon>
        <taxon>Noviherbaspirillum</taxon>
    </lineage>
</organism>
<evidence type="ECO:0000313" key="2">
    <source>
        <dbReference type="EMBL" id="MBK4737910.1"/>
    </source>
</evidence>
<gene>
    <name evidence="2" type="ORF">JJB74_25090</name>
</gene>
<evidence type="ECO:0000313" key="3">
    <source>
        <dbReference type="Proteomes" id="UP000622890"/>
    </source>
</evidence>
<dbReference type="AlphaFoldDB" id="A0A934SWK7"/>
<protein>
    <submittedName>
        <fullName evidence="2">PRTRC system protein F</fullName>
    </submittedName>
</protein>
<dbReference type="Proteomes" id="UP000622890">
    <property type="component" value="Unassembled WGS sequence"/>
</dbReference>
<dbReference type="RefSeq" id="WP_200596621.1">
    <property type="nucleotide sequence ID" value="NZ_JAEPBG010000015.1"/>
</dbReference>
<dbReference type="NCBIfam" id="TIGR03742">
    <property type="entry name" value="PRTRC_F"/>
    <property type="match status" value="1"/>
</dbReference>
<reference evidence="2" key="1">
    <citation type="submission" date="2021-01" db="EMBL/GenBank/DDBJ databases">
        <title>Genome sequence of strain Noviherbaspirillum sp. DKR-6.</title>
        <authorList>
            <person name="Chaudhary D.K."/>
        </authorList>
    </citation>
    <scope>NUCLEOTIDE SEQUENCE</scope>
    <source>
        <strain evidence="2">DKR-6</strain>
    </source>
</reference>
<feature type="region of interest" description="Disordered" evidence="1">
    <location>
        <begin position="191"/>
        <end position="213"/>
    </location>
</feature>
<proteinExistence type="predicted"/>
<dbReference type="EMBL" id="JAEPBG010000015">
    <property type="protein sequence ID" value="MBK4737910.1"/>
    <property type="molecule type" value="Genomic_DNA"/>
</dbReference>
<dbReference type="Pfam" id="PF14456">
    <property type="entry name" value="alpha-hel2"/>
    <property type="match status" value="1"/>
</dbReference>
<accession>A0A934SWK7</accession>
<sequence>MFKGYESSYVPQQGSGIAATTAVPAPFLLNLPRLAPTVPQFFTQATHPSIVQLARQLNAIGVIHDSDLQPEETIEGVIKKAIGRGIEEVLGKLSMIELSVDINDGEIDEYSELSEECGDKPAAGRFHFTVDVGAIPTAYIGERILALEAMRPGLGETVYAVLQWAGYGSMLLFTFQHVFENLPFLYHFDEREDEETEEGEGDDDADSDADSEFEGMPTKKQLLEGLPQWVGSPELKLTPAQLKRMIGQASTPDWAKEILRSTLAIADLWEEGAYKLGEFTYRDQEPVYTLAVVRFNEQDTMGRILDDYFYMANASSDSYTQSSHFELVGHDDIECFRRWWKGILNGFRLVRHIDTLLHQLCNGTFRHGG</sequence>
<comment type="caution">
    <text evidence="2">The sequence shown here is derived from an EMBL/GenBank/DDBJ whole genome shotgun (WGS) entry which is preliminary data.</text>
</comment>
<evidence type="ECO:0000256" key="1">
    <source>
        <dbReference type="SAM" id="MobiDB-lite"/>
    </source>
</evidence>
<dbReference type="InterPro" id="IPR022283">
    <property type="entry name" value="PRTRC_protein-F"/>
</dbReference>
<name>A0A934SWK7_9BURK</name>
<keyword evidence="3" id="KW-1185">Reference proteome</keyword>